<dbReference type="PANTHER" id="PTHR46148:SF54">
    <property type="entry name" value="RETROTRANSPOSON-LIKE PROTEIN"/>
    <property type="match status" value="1"/>
</dbReference>
<dbReference type="Gene3D" id="3.30.420.10">
    <property type="entry name" value="Ribonuclease H-like superfamily/Ribonuclease H"/>
    <property type="match status" value="1"/>
</dbReference>
<feature type="coiled-coil region" evidence="1">
    <location>
        <begin position="73"/>
        <end position="101"/>
    </location>
</feature>
<protein>
    <recommendedName>
        <fullName evidence="2">Tf2-1-like SH3-like domain-containing protein</fullName>
    </recommendedName>
</protein>
<evidence type="ECO:0000313" key="3">
    <source>
        <dbReference type="EMBL" id="TYI33357.1"/>
    </source>
</evidence>
<keyword evidence="4" id="KW-1185">Reference proteome</keyword>
<name>A0A5D2QXI6_GOSTO</name>
<dbReference type="InterPro" id="IPR056924">
    <property type="entry name" value="SH3_Tf2-1"/>
</dbReference>
<dbReference type="Pfam" id="PF24626">
    <property type="entry name" value="SH3_Tf2-1"/>
    <property type="match status" value="1"/>
</dbReference>
<dbReference type="InterPro" id="IPR036397">
    <property type="entry name" value="RNaseH_sf"/>
</dbReference>
<evidence type="ECO:0000259" key="2">
    <source>
        <dbReference type="Pfam" id="PF24626"/>
    </source>
</evidence>
<dbReference type="PANTHER" id="PTHR46148">
    <property type="entry name" value="CHROMO DOMAIN-CONTAINING PROTEIN"/>
    <property type="match status" value="1"/>
</dbReference>
<gene>
    <name evidence="3" type="ORF">ES332_A04G127300v1</name>
</gene>
<dbReference type="AlphaFoldDB" id="A0A5D2QXI6"/>
<organism evidence="3 4">
    <name type="scientific">Gossypium tomentosum</name>
    <name type="common">Hawaiian cotton</name>
    <name type="synonym">Gossypium sandvicense</name>
    <dbReference type="NCBI Taxonomy" id="34277"/>
    <lineage>
        <taxon>Eukaryota</taxon>
        <taxon>Viridiplantae</taxon>
        <taxon>Streptophyta</taxon>
        <taxon>Embryophyta</taxon>
        <taxon>Tracheophyta</taxon>
        <taxon>Spermatophyta</taxon>
        <taxon>Magnoliopsida</taxon>
        <taxon>eudicotyledons</taxon>
        <taxon>Gunneridae</taxon>
        <taxon>Pentapetalae</taxon>
        <taxon>rosids</taxon>
        <taxon>malvids</taxon>
        <taxon>Malvales</taxon>
        <taxon>Malvaceae</taxon>
        <taxon>Malvoideae</taxon>
        <taxon>Gossypium</taxon>
    </lineage>
</organism>
<dbReference type="GO" id="GO:0003676">
    <property type="term" value="F:nucleic acid binding"/>
    <property type="evidence" value="ECO:0007669"/>
    <property type="project" value="InterPro"/>
</dbReference>
<reference evidence="3 4" key="1">
    <citation type="submission" date="2019-07" db="EMBL/GenBank/DDBJ databases">
        <title>WGS assembly of Gossypium tomentosum.</title>
        <authorList>
            <person name="Chen Z.J."/>
            <person name="Sreedasyam A."/>
            <person name="Ando A."/>
            <person name="Song Q."/>
            <person name="De L."/>
            <person name="Hulse-Kemp A."/>
            <person name="Ding M."/>
            <person name="Ye W."/>
            <person name="Kirkbride R."/>
            <person name="Jenkins J."/>
            <person name="Plott C."/>
            <person name="Lovell J."/>
            <person name="Lin Y.-M."/>
            <person name="Vaughn R."/>
            <person name="Liu B."/>
            <person name="Li W."/>
            <person name="Simpson S."/>
            <person name="Scheffler B."/>
            <person name="Saski C."/>
            <person name="Grover C."/>
            <person name="Hu G."/>
            <person name="Conover J."/>
            <person name="Carlson J."/>
            <person name="Shu S."/>
            <person name="Boston L."/>
            <person name="Williams M."/>
            <person name="Peterson D."/>
            <person name="Mcgee K."/>
            <person name="Jones D."/>
            <person name="Wendel J."/>
            <person name="Stelly D."/>
            <person name="Grimwood J."/>
            <person name="Schmutz J."/>
        </authorList>
    </citation>
    <scope>NUCLEOTIDE SEQUENCE [LARGE SCALE GENOMIC DNA]</scope>
    <source>
        <strain evidence="3">7179.01</strain>
    </source>
</reference>
<dbReference type="EMBL" id="CM017613">
    <property type="protein sequence ID" value="TYI33357.1"/>
    <property type="molecule type" value="Genomic_DNA"/>
</dbReference>
<accession>A0A5D2QXI6</accession>
<dbReference type="Proteomes" id="UP000322667">
    <property type="component" value="Chromosome A04"/>
</dbReference>
<proteinExistence type="predicted"/>
<feature type="domain" description="Tf2-1-like SH3-like" evidence="2">
    <location>
        <begin position="104"/>
        <end position="168"/>
    </location>
</feature>
<evidence type="ECO:0000256" key="1">
    <source>
        <dbReference type="SAM" id="Coils"/>
    </source>
</evidence>
<keyword evidence="1" id="KW-0175">Coiled coil</keyword>
<sequence length="245" mass="29020">MYLRCMTGEEPSKWEQYLPWAEYRYNTAYQGSASLTPFKALYSRDPPIVIDYLEGASRKEVVNHALQERDGILRVLKKKLMQVQNRMKNQADQQRRELELEVGSWAFVKLQPYRQLSLRLRKQQKLSPRFFGPYQVEKGVEAVAYKLKLPESARLHPVFHISQLKPCRGQPLQQVTLLPLLLDQDEHQEVHSNLKDKVPSEEGVMLRSKNQLTIWTLDPLSTRRTSRGRMRRKRCKRILRHRRSR</sequence>
<evidence type="ECO:0000313" key="4">
    <source>
        <dbReference type="Proteomes" id="UP000322667"/>
    </source>
</evidence>